<dbReference type="GO" id="GO:0008270">
    <property type="term" value="F:zinc ion binding"/>
    <property type="evidence" value="ECO:0007669"/>
    <property type="project" value="UniProtKB-KW"/>
</dbReference>
<proteinExistence type="predicted"/>
<evidence type="ECO:0000256" key="4">
    <source>
        <dbReference type="PROSITE-ProRule" id="PRU00134"/>
    </source>
</evidence>
<dbReference type="GeneID" id="6006494"/>
<evidence type="ECO:0000256" key="1">
    <source>
        <dbReference type="ARBA" id="ARBA00022723"/>
    </source>
</evidence>
<keyword evidence="1" id="KW-0479">Metal-binding</keyword>
<evidence type="ECO:0000256" key="3">
    <source>
        <dbReference type="ARBA" id="ARBA00022833"/>
    </source>
</evidence>
<evidence type="ECO:0000313" key="6">
    <source>
        <dbReference type="EMBL" id="EAU91721.2"/>
    </source>
</evidence>
<dbReference type="VEuPathDB" id="FungiDB:CC1G_04489"/>
<feature type="domain" description="MYND-type" evidence="5">
    <location>
        <begin position="8"/>
        <end position="49"/>
    </location>
</feature>
<dbReference type="InterPro" id="IPR002893">
    <property type="entry name" value="Znf_MYND"/>
</dbReference>
<accession>A8N5B1</accession>
<dbReference type="HOGENOM" id="CLU_953199_0_0_1"/>
<dbReference type="Proteomes" id="UP000001861">
    <property type="component" value="Unassembled WGS sequence"/>
</dbReference>
<comment type="caution">
    <text evidence="6">The sequence shown here is derived from an EMBL/GenBank/DDBJ whole genome shotgun (WGS) entry which is preliminary data.</text>
</comment>
<dbReference type="InParanoid" id="A8N5B1"/>
<dbReference type="KEGG" id="cci:CC1G_04489"/>
<dbReference type="PROSITE" id="PS50865">
    <property type="entry name" value="ZF_MYND_2"/>
    <property type="match status" value="1"/>
</dbReference>
<dbReference type="Gene3D" id="6.10.140.2220">
    <property type="match status" value="1"/>
</dbReference>
<reference evidence="6 7" key="1">
    <citation type="journal article" date="2010" name="Proc. Natl. Acad. Sci. U.S.A.">
        <title>Insights into evolution of multicellular fungi from the assembled chromosomes of the mushroom Coprinopsis cinerea (Coprinus cinereus).</title>
        <authorList>
            <person name="Stajich J.E."/>
            <person name="Wilke S.K."/>
            <person name="Ahren D."/>
            <person name="Au C.H."/>
            <person name="Birren B.W."/>
            <person name="Borodovsky M."/>
            <person name="Burns C."/>
            <person name="Canback B."/>
            <person name="Casselton L.A."/>
            <person name="Cheng C.K."/>
            <person name="Deng J."/>
            <person name="Dietrich F.S."/>
            <person name="Fargo D.C."/>
            <person name="Farman M.L."/>
            <person name="Gathman A.C."/>
            <person name="Goldberg J."/>
            <person name="Guigo R."/>
            <person name="Hoegger P.J."/>
            <person name="Hooker J.B."/>
            <person name="Huggins A."/>
            <person name="James T.Y."/>
            <person name="Kamada T."/>
            <person name="Kilaru S."/>
            <person name="Kodira C."/>
            <person name="Kues U."/>
            <person name="Kupfer D."/>
            <person name="Kwan H.S."/>
            <person name="Lomsadze A."/>
            <person name="Li W."/>
            <person name="Lilly W.W."/>
            <person name="Ma L.J."/>
            <person name="Mackey A.J."/>
            <person name="Manning G."/>
            <person name="Martin F."/>
            <person name="Muraguchi H."/>
            <person name="Natvig D.O."/>
            <person name="Palmerini H."/>
            <person name="Ramesh M.A."/>
            <person name="Rehmeyer C.J."/>
            <person name="Roe B.A."/>
            <person name="Shenoy N."/>
            <person name="Stanke M."/>
            <person name="Ter-Hovhannisyan V."/>
            <person name="Tunlid A."/>
            <person name="Velagapudi R."/>
            <person name="Vision T.J."/>
            <person name="Zeng Q."/>
            <person name="Zolan M.E."/>
            <person name="Pukkila P.J."/>
        </authorList>
    </citation>
    <scope>NUCLEOTIDE SEQUENCE [LARGE SCALE GENOMIC DNA]</scope>
    <source>
        <strain evidence="7">Okayama-7 / 130 / ATCC MYA-4618 / FGSC 9003</strain>
    </source>
</reference>
<keyword evidence="7" id="KW-1185">Reference proteome</keyword>
<dbReference type="SUPFAM" id="SSF144232">
    <property type="entry name" value="HIT/MYND zinc finger-like"/>
    <property type="match status" value="1"/>
</dbReference>
<dbReference type="AlphaFoldDB" id="A8N5B1"/>
<dbReference type="EMBL" id="AACS02000003">
    <property type="protein sequence ID" value="EAU91721.2"/>
    <property type="molecule type" value="Genomic_DNA"/>
</dbReference>
<evidence type="ECO:0000256" key="2">
    <source>
        <dbReference type="ARBA" id="ARBA00022771"/>
    </source>
</evidence>
<dbReference type="RefSeq" id="XP_001830056.2">
    <property type="nucleotide sequence ID" value="XM_001830004.2"/>
</dbReference>
<protein>
    <recommendedName>
        <fullName evidence="5">MYND-type domain-containing protein</fullName>
    </recommendedName>
</protein>
<gene>
    <name evidence="6" type="ORF">CC1G_04489</name>
</gene>
<sequence length="292" mass="32982">MPEPNAPCTHCGVPWGTVRLRCSNGCITVNYCSKSCRTDHWEMVHRSECIPDEGVEGLVVYCNEDPDPQRRGNAELQRFPLIVSKKYMPAPTSFYSEKGLDNKTAKMLMLSPKTGHTPEEWQQNVGTVYIIRADYRPLHELHLDTIKSFIQALVLSASDGRRHGTGFGEGVPKQITAMTFGEWHKVFRRWNIERGNTVFTYMMPDFSLASPSDDLSSTRTVYYQCIIILFNHVRIKRDRRVRIGSTGSYSCPAPQRADDVIRVVAVPSVPSCDSLLVPWSPGLGPKKFDIQT</sequence>
<evidence type="ECO:0000259" key="5">
    <source>
        <dbReference type="PROSITE" id="PS50865"/>
    </source>
</evidence>
<evidence type="ECO:0000313" key="7">
    <source>
        <dbReference type="Proteomes" id="UP000001861"/>
    </source>
</evidence>
<dbReference type="Pfam" id="PF01753">
    <property type="entry name" value="zf-MYND"/>
    <property type="match status" value="1"/>
</dbReference>
<keyword evidence="2 4" id="KW-0863">Zinc-finger</keyword>
<name>A8N5B1_COPC7</name>
<keyword evidence="3" id="KW-0862">Zinc</keyword>
<dbReference type="OrthoDB" id="2212237at2759"/>
<organism evidence="6 7">
    <name type="scientific">Coprinopsis cinerea (strain Okayama-7 / 130 / ATCC MYA-4618 / FGSC 9003)</name>
    <name type="common">Inky cap fungus</name>
    <name type="synonym">Hormographiella aspergillata</name>
    <dbReference type="NCBI Taxonomy" id="240176"/>
    <lineage>
        <taxon>Eukaryota</taxon>
        <taxon>Fungi</taxon>
        <taxon>Dikarya</taxon>
        <taxon>Basidiomycota</taxon>
        <taxon>Agaricomycotina</taxon>
        <taxon>Agaricomycetes</taxon>
        <taxon>Agaricomycetidae</taxon>
        <taxon>Agaricales</taxon>
        <taxon>Agaricineae</taxon>
        <taxon>Psathyrellaceae</taxon>
        <taxon>Coprinopsis</taxon>
    </lineage>
</organism>